<sequence>MGDHQDPTPPQDATHLRLRPTDTQLSPDAVEQGFCRLHSIDADTGTGSWLSRLSGPAPPTIEFRLQRPPGTDADLMLYAGIEDAPVEPLREGLRTACPNEYELTPATPDPVDSLTESPAEATDPDADETIIGDDSAPTDETTDPDVGDSPSEETASADDDADPSAELAAVEWVGDAERRDDWQTRLTPLTAFQDADDTRPPLAVIAETLADTTAAVIYQVVCRRYRDWRGDARDRQRQLDEGRDTMGSRLVDDLVGDVLATNARERAATATPNRPDPATAGRQESIAAADPQHAFCVNARCVIAGPDARSLARRLATALETLSGDYYTIDGRIRTGEAVAPVTDAIRERTVHEPTYETARTTLPWTANRSRGLVMDAATAPAACLLDGPALTTGGDRAMDPAAADRTALPPPPASQLDRYQTPGLTLGQPLDQDGEPTSEPIAVPPALQPFHVAWFGKTGSGKSTSLLTGLLANHAATDGADILVTPKGDDMATAYCRAHYAEYNTLENVYYFDCGETLPALSVFDIRDQLTAGIDRTTAVEDLTDHYIEILEGIMGPERFHQAVRSPDIIRLLVKALFDPVHGSDAFAHRELQQAAARFHETGEPPPVVDDELQSMLYNVAANSQQTFDELLQGVHNRIEKIPLDDRLSQLFNHVPDADDPYFDLRDVIDENAVVIIDTGSLRDASQQALTRTVLSKLWTALQRRAQTTGSDDRPLVNLYLEEAAQLVTSGIVDELLAQGRSFGCSVTLATQFPGQLRVRNETAYVELLNNVSTIVTGSVPVDDALTKRLATAEHDPTAIGNRLRALSRGEWLVRLPAPFNTAPPYPFLIASAPLPPGHPEGDGFRPARETAVTARIETCRDRTRQTHGLDLTTTTATTGTGDNVPDTEAETEPEPTTAASPRIDSALPYTERLPDPVTYDDQRHALVCVACETRYDPSPDGLRAAIGCCHDPDSVDRDDCPICDLPLKLTYAERQQSPVSDAGLRFLQAVYSAHQGRYDPDLEYDITRDSMRRLREYVGIAADELDELREAGLISRDCRYPHTLYTVTPDGRDAIGVRHREGVAHGAGAGDLSESSLHVAMVEVGTQFLTAEYVENPDSPAVDVEQYFEVAEGRLDAAAVDETGGVVAALEAERINNDASRAIPEDYDKLAAQDPEAAIWIVKNREAAHDVIEALNTPPDGDPRVTKTYGKQTRPAAFTVDQPGLTDVYTFQSMRDTHLSDD</sequence>
<feature type="compositionally biased region" description="Low complexity" evidence="1">
    <location>
        <begin position="868"/>
        <end position="884"/>
    </location>
</feature>
<feature type="region of interest" description="Disordered" evidence="1">
    <location>
        <begin position="867"/>
        <end position="903"/>
    </location>
</feature>
<name>A0ABD6AJ49_9EURY</name>
<feature type="region of interest" description="Disordered" evidence="1">
    <location>
        <begin position="100"/>
        <end position="164"/>
    </location>
</feature>
<dbReference type="PANTHER" id="PTHR30121:SF6">
    <property type="entry name" value="SLR6007 PROTEIN"/>
    <property type="match status" value="1"/>
</dbReference>
<evidence type="ECO:0000256" key="1">
    <source>
        <dbReference type="SAM" id="MobiDB-lite"/>
    </source>
</evidence>
<proteinExistence type="predicted"/>
<comment type="caution">
    <text evidence="2">The sequence shown here is derived from an EMBL/GenBank/DDBJ whole genome shotgun (WGS) entry which is preliminary data.</text>
</comment>
<feature type="region of interest" description="Disordered" evidence="1">
    <location>
        <begin position="264"/>
        <end position="286"/>
    </location>
</feature>
<accession>A0ABD6AJ49</accession>
<dbReference type="RefSeq" id="WP_256408442.1">
    <property type="nucleotide sequence ID" value="NZ_JANHDN010000003.1"/>
</dbReference>
<feature type="region of interest" description="Disordered" evidence="1">
    <location>
        <begin position="396"/>
        <end position="438"/>
    </location>
</feature>
<dbReference type="SUPFAM" id="SSF52540">
    <property type="entry name" value="P-loop containing nucleoside triphosphate hydrolases"/>
    <property type="match status" value="1"/>
</dbReference>
<evidence type="ECO:0000313" key="3">
    <source>
        <dbReference type="Proteomes" id="UP001596545"/>
    </source>
</evidence>
<dbReference type="EMBL" id="JBHTBL010000004">
    <property type="protein sequence ID" value="MFC7324157.1"/>
    <property type="molecule type" value="Genomic_DNA"/>
</dbReference>
<keyword evidence="3" id="KW-1185">Reference proteome</keyword>
<dbReference type="InterPro" id="IPR051162">
    <property type="entry name" value="T4SS_component"/>
</dbReference>
<dbReference type="PANTHER" id="PTHR30121">
    <property type="entry name" value="UNCHARACTERIZED PROTEIN YJGR-RELATED"/>
    <property type="match status" value="1"/>
</dbReference>
<dbReference type="Gene3D" id="3.40.50.300">
    <property type="entry name" value="P-loop containing nucleotide triphosphate hydrolases"/>
    <property type="match status" value="1"/>
</dbReference>
<dbReference type="AlphaFoldDB" id="A0ABD6AJ49"/>
<feature type="region of interest" description="Disordered" evidence="1">
    <location>
        <begin position="1"/>
        <end position="23"/>
    </location>
</feature>
<organism evidence="2 3">
    <name type="scientific">Halorubrum rutilum</name>
    <dbReference type="NCBI Taxonomy" id="1364933"/>
    <lineage>
        <taxon>Archaea</taxon>
        <taxon>Methanobacteriati</taxon>
        <taxon>Methanobacteriota</taxon>
        <taxon>Stenosarchaea group</taxon>
        <taxon>Halobacteria</taxon>
        <taxon>Halobacteriales</taxon>
        <taxon>Haloferacaceae</taxon>
        <taxon>Halorubrum</taxon>
    </lineage>
</organism>
<gene>
    <name evidence="2" type="ORF">ACFQMF_06125</name>
</gene>
<evidence type="ECO:0000313" key="2">
    <source>
        <dbReference type="EMBL" id="MFC7324157.1"/>
    </source>
</evidence>
<reference evidence="2 3" key="1">
    <citation type="journal article" date="2019" name="Int. J. Syst. Evol. Microbiol.">
        <title>The Global Catalogue of Microorganisms (GCM) 10K type strain sequencing project: providing services to taxonomists for standard genome sequencing and annotation.</title>
        <authorList>
            <consortium name="The Broad Institute Genomics Platform"/>
            <consortium name="The Broad Institute Genome Sequencing Center for Infectious Disease"/>
            <person name="Wu L."/>
            <person name="Ma J."/>
        </authorList>
    </citation>
    <scope>NUCLEOTIDE SEQUENCE [LARGE SCALE GENOMIC DNA]</scope>
    <source>
        <strain evidence="2 3">CGMCC 1.12554</strain>
    </source>
</reference>
<dbReference type="Proteomes" id="UP001596545">
    <property type="component" value="Unassembled WGS sequence"/>
</dbReference>
<dbReference type="CDD" id="cd01127">
    <property type="entry name" value="TrwB_TraG_TraD_VirD4"/>
    <property type="match status" value="1"/>
</dbReference>
<protein>
    <submittedName>
        <fullName evidence="2">Type IV secretory system conjugative DNA transfer family protein</fullName>
    </submittedName>
</protein>
<feature type="compositionally biased region" description="Acidic residues" evidence="1">
    <location>
        <begin position="122"/>
        <end position="146"/>
    </location>
</feature>
<dbReference type="InterPro" id="IPR027417">
    <property type="entry name" value="P-loop_NTPase"/>
</dbReference>